<dbReference type="Proteomes" id="UP000550707">
    <property type="component" value="Unassembled WGS sequence"/>
</dbReference>
<gene>
    <name evidence="2" type="ORF">HJG59_014798</name>
</gene>
<dbReference type="AlphaFoldDB" id="A0A7J8D122"/>
<evidence type="ECO:0000313" key="2">
    <source>
        <dbReference type="EMBL" id="KAF6416833.1"/>
    </source>
</evidence>
<keyword evidence="1" id="KW-1133">Transmembrane helix</keyword>
<name>A0A7J8D122_MOLMO</name>
<organism evidence="2 3">
    <name type="scientific">Molossus molossus</name>
    <name type="common">Pallas' mastiff bat</name>
    <name type="synonym">Vespertilio molossus</name>
    <dbReference type="NCBI Taxonomy" id="27622"/>
    <lineage>
        <taxon>Eukaryota</taxon>
        <taxon>Metazoa</taxon>
        <taxon>Chordata</taxon>
        <taxon>Craniata</taxon>
        <taxon>Vertebrata</taxon>
        <taxon>Euteleostomi</taxon>
        <taxon>Mammalia</taxon>
        <taxon>Eutheria</taxon>
        <taxon>Laurasiatheria</taxon>
        <taxon>Chiroptera</taxon>
        <taxon>Yangochiroptera</taxon>
        <taxon>Molossidae</taxon>
        <taxon>Molossus</taxon>
    </lineage>
</organism>
<keyword evidence="3" id="KW-1185">Reference proteome</keyword>
<proteinExistence type="predicted"/>
<protein>
    <submittedName>
        <fullName evidence="2">Protein kinase cAMP-dependent type I regulatory subunit alpha</fullName>
    </submittedName>
</protein>
<keyword evidence="1" id="KW-0812">Transmembrane</keyword>
<dbReference type="EMBL" id="JACASF010000019">
    <property type="protein sequence ID" value="KAF6416833.1"/>
    <property type="molecule type" value="Genomic_DNA"/>
</dbReference>
<evidence type="ECO:0000313" key="3">
    <source>
        <dbReference type="Proteomes" id="UP000550707"/>
    </source>
</evidence>
<feature type="transmembrane region" description="Helical" evidence="1">
    <location>
        <begin position="50"/>
        <end position="67"/>
    </location>
</feature>
<evidence type="ECO:0000256" key="1">
    <source>
        <dbReference type="SAM" id="Phobius"/>
    </source>
</evidence>
<accession>A0A7J8D122</accession>
<keyword evidence="1" id="KW-0472">Membrane</keyword>
<comment type="caution">
    <text evidence="2">The sequence shown here is derived from an EMBL/GenBank/DDBJ whole genome shotgun (WGS) entry which is preliminary data.</text>
</comment>
<sequence length="68" mass="7945">MHWNRSSLKTGRRSWCRESQGMSSSLFWRGQLLCYNVGQKRKSLLKLEDWGLLIILVSLASQLLVCLY</sequence>
<reference evidence="2 3" key="1">
    <citation type="journal article" date="2020" name="Nature">
        <title>Six reference-quality genomes reveal evolution of bat adaptations.</title>
        <authorList>
            <person name="Jebb D."/>
            <person name="Huang Z."/>
            <person name="Pippel M."/>
            <person name="Hughes G.M."/>
            <person name="Lavrichenko K."/>
            <person name="Devanna P."/>
            <person name="Winkler S."/>
            <person name="Jermiin L.S."/>
            <person name="Skirmuntt E.C."/>
            <person name="Katzourakis A."/>
            <person name="Burkitt-Gray L."/>
            <person name="Ray D.A."/>
            <person name="Sullivan K.A.M."/>
            <person name="Roscito J.G."/>
            <person name="Kirilenko B.M."/>
            <person name="Davalos L.M."/>
            <person name="Corthals A.P."/>
            <person name="Power M.L."/>
            <person name="Jones G."/>
            <person name="Ransome R.D."/>
            <person name="Dechmann D.K.N."/>
            <person name="Locatelli A.G."/>
            <person name="Puechmaille S.J."/>
            <person name="Fedrigo O."/>
            <person name="Jarvis E.D."/>
            <person name="Hiller M."/>
            <person name="Vernes S.C."/>
            <person name="Myers E.W."/>
            <person name="Teeling E.C."/>
        </authorList>
    </citation>
    <scope>NUCLEOTIDE SEQUENCE [LARGE SCALE GENOMIC DNA]</scope>
    <source>
        <strain evidence="2">MMolMol1</strain>
        <tissue evidence="2">Muscle</tissue>
    </source>
</reference>